<proteinExistence type="inferred from homology"/>
<evidence type="ECO:0000313" key="8">
    <source>
        <dbReference type="EMBL" id="CAL5142228.1"/>
    </source>
</evidence>
<evidence type="ECO:0000256" key="5">
    <source>
        <dbReference type="ARBA" id="ARBA00023242"/>
    </source>
</evidence>
<dbReference type="GO" id="GO:0045944">
    <property type="term" value="P:positive regulation of transcription by RNA polymerase II"/>
    <property type="evidence" value="ECO:0007669"/>
    <property type="project" value="TreeGrafter"/>
</dbReference>
<feature type="region of interest" description="Disordered" evidence="7">
    <location>
        <begin position="237"/>
        <end position="458"/>
    </location>
</feature>
<comment type="function">
    <text evidence="6">Component of the Mediator complex, a coactivator involved in the regulated transcription of nearly all RNA polymerase II-dependent genes. Mediator functions as a bridge to convey information from gene-specific regulatory proteins to the basal RNA polymerase II transcription machinery. Mediator is recruited to promoters by direct interactions with regulatory proteins and serves as a scaffold for the assembly of a functional preinitiation complex with RNA polymerase II and the general transcription factors.</text>
</comment>
<dbReference type="InterPro" id="IPR019403">
    <property type="entry name" value="Mediator_Med19_met"/>
</dbReference>
<comment type="subcellular location">
    <subcellularLocation>
        <location evidence="1 6">Nucleus</location>
    </subcellularLocation>
</comment>
<evidence type="ECO:0000256" key="2">
    <source>
        <dbReference type="ARBA" id="ARBA00009259"/>
    </source>
</evidence>
<gene>
    <name evidence="6" type="primary">MED19</name>
    <name evidence="8" type="ORF">CDAUBV1_LOCUS17482</name>
</gene>
<dbReference type="GO" id="GO:0003712">
    <property type="term" value="F:transcription coregulator activity"/>
    <property type="evidence" value="ECO:0007669"/>
    <property type="project" value="InterPro"/>
</dbReference>
<feature type="region of interest" description="Disordered" evidence="7">
    <location>
        <begin position="155"/>
        <end position="200"/>
    </location>
</feature>
<evidence type="ECO:0000313" key="9">
    <source>
        <dbReference type="Proteomes" id="UP001497525"/>
    </source>
</evidence>
<protein>
    <recommendedName>
        <fullName evidence="6">Mediator of RNA polymerase II transcription subunit 19</fullName>
    </recommendedName>
    <alternativeName>
        <fullName evidence="6">Mediator complex subunit 19</fullName>
    </alternativeName>
</protein>
<feature type="compositionally biased region" description="Polar residues" evidence="7">
    <location>
        <begin position="300"/>
        <end position="309"/>
    </location>
</feature>
<dbReference type="Pfam" id="PF10278">
    <property type="entry name" value="Med19"/>
    <property type="match status" value="1"/>
</dbReference>
<comment type="caution">
    <text evidence="8">The sequence shown here is derived from an EMBL/GenBank/DDBJ whole genome shotgun (WGS) entry which is preliminary data.</text>
</comment>
<feature type="compositionally biased region" description="Polar residues" evidence="7">
    <location>
        <begin position="332"/>
        <end position="362"/>
    </location>
</feature>
<evidence type="ECO:0000256" key="6">
    <source>
        <dbReference type="RuleBase" id="RU364151"/>
    </source>
</evidence>
<feature type="compositionally biased region" description="Polar residues" evidence="7">
    <location>
        <begin position="393"/>
        <end position="413"/>
    </location>
</feature>
<feature type="compositionally biased region" description="Polar residues" evidence="7">
    <location>
        <begin position="261"/>
        <end position="280"/>
    </location>
</feature>
<dbReference type="AlphaFoldDB" id="A0AAV2U0Z0"/>
<feature type="compositionally biased region" description="Basic and acidic residues" evidence="7">
    <location>
        <begin position="429"/>
        <end position="443"/>
    </location>
</feature>
<evidence type="ECO:0000256" key="1">
    <source>
        <dbReference type="ARBA" id="ARBA00004123"/>
    </source>
</evidence>
<dbReference type="EMBL" id="CAXLJL010000978">
    <property type="protein sequence ID" value="CAL5142228.1"/>
    <property type="molecule type" value="Genomic_DNA"/>
</dbReference>
<accession>A0AAV2U0Z0</accession>
<evidence type="ECO:0000256" key="4">
    <source>
        <dbReference type="ARBA" id="ARBA00023163"/>
    </source>
</evidence>
<feature type="compositionally biased region" description="Pro residues" evidence="7">
    <location>
        <begin position="282"/>
        <end position="297"/>
    </location>
</feature>
<feature type="compositionally biased region" description="Basic residues" evidence="7">
    <location>
        <begin position="444"/>
        <end position="458"/>
    </location>
</feature>
<keyword evidence="6" id="KW-0010">Activator</keyword>
<evidence type="ECO:0000256" key="7">
    <source>
        <dbReference type="SAM" id="MobiDB-lite"/>
    </source>
</evidence>
<dbReference type="GO" id="GO:0016592">
    <property type="term" value="C:mediator complex"/>
    <property type="evidence" value="ECO:0007669"/>
    <property type="project" value="InterPro"/>
</dbReference>
<dbReference type="PANTHER" id="PTHR22536">
    <property type="entry name" value="LUNG CANCER METASTASIS-RELATED LCMR1 PROTEIN"/>
    <property type="match status" value="1"/>
</dbReference>
<feature type="compositionally biased region" description="Low complexity" evidence="7">
    <location>
        <begin position="414"/>
        <end position="424"/>
    </location>
</feature>
<organism evidence="8 9">
    <name type="scientific">Calicophoron daubneyi</name>
    <name type="common">Rumen fluke</name>
    <name type="synonym">Paramphistomum daubneyi</name>
    <dbReference type="NCBI Taxonomy" id="300641"/>
    <lineage>
        <taxon>Eukaryota</taxon>
        <taxon>Metazoa</taxon>
        <taxon>Spiralia</taxon>
        <taxon>Lophotrochozoa</taxon>
        <taxon>Platyhelminthes</taxon>
        <taxon>Trematoda</taxon>
        <taxon>Digenea</taxon>
        <taxon>Plagiorchiida</taxon>
        <taxon>Pronocephalata</taxon>
        <taxon>Paramphistomoidea</taxon>
        <taxon>Paramphistomidae</taxon>
        <taxon>Calicophoron</taxon>
    </lineage>
</organism>
<feature type="compositionally biased region" description="Polar residues" evidence="7">
    <location>
        <begin position="372"/>
        <end position="386"/>
    </location>
</feature>
<name>A0AAV2U0Z0_CALDB</name>
<comment type="subunit">
    <text evidence="6">Component of the Mediator complex.</text>
</comment>
<sequence length="458" mass="47704">MNTPPTGPAAVVGNSVPGGVGSSMWINKLKIVGSGQNWAVAPCEPFYLMGTEPPTPDAALTGAKNLIEHYGLANAYQKFCSKPLREELSAFLPHISGNVDVPASADGSGLMALIERPPIRGKDIRPFAPAQLEHAFRLHPGPLPQEYAALFAAAPPPKHSHRNIDGQPDGVASDNLCSNSGSRLPASAAPGLSGPGSYPRRRRRYEVHRGLASVNSASGASQGGLSSFFPTPASVLASSGSAHNAAPLSSGPLSAQAHGAPSTTVSSTFPSNSSTETTPLNAPLPPMSKPMDLPPGLIPVSTQASQSNIPLSSVEQPPPPPPLLAPVHQPLNTPNQRHSNTPGSGSFSSDQGLTGSSISLQNIPAPPLLHSIHTSGSGSATPTSQPHYYGTSHPVQSHTGMLQPGEGQNFSKLSSPSVGGSSSSPPSPDPHKIRRLDAAEEERRKRKRKEKKKRKERE</sequence>
<keyword evidence="4 6" id="KW-0804">Transcription</keyword>
<keyword evidence="3 6" id="KW-0805">Transcription regulation</keyword>
<dbReference type="Proteomes" id="UP001497525">
    <property type="component" value="Unassembled WGS sequence"/>
</dbReference>
<evidence type="ECO:0000256" key="3">
    <source>
        <dbReference type="ARBA" id="ARBA00023015"/>
    </source>
</evidence>
<comment type="similarity">
    <text evidence="2 6">Belongs to the Mediator complex subunit 19 family.</text>
</comment>
<keyword evidence="5 6" id="KW-0539">Nucleus</keyword>
<reference evidence="8" key="1">
    <citation type="submission" date="2024-06" db="EMBL/GenBank/DDBJ databases">
        <authorList>
            <person name="Liu X."/>
            <person name="Lenzi L."/>
            <person name="Haldenby T S."/>
            <person name="Uol C."/>
        </authorList>
    </citation>
    <scope>NUCLEOTIDE SEQUENCE</scope>
</reference>
<dbReference type="PANTHER" id="PTHR22536:SF1">
    <property type="entry name" value="MEDIATOR OF RNA POLYMERASE II TRANSCRIPTION SUBUNIT 19"/>
    <property type="match status" value="1"/>
</dbReference>